<dbReference type="CDD" id="cd02142">
    <property type="entry name" value="McbC_SagB-like_oxidoreductase"/>
    <property type="match status" value="1"/>
</dbReference>
<feature type="domain" description="Nitroreductase" evidence="1">
    <location>
        <begin position="8"/>
        <end position="133"/>
    </location>
</feature>
<dbReference type="InterPro" id="IPR020051">
    <property type="entry name" value="SagB-type_dehydrogenase"/>
</dbReference>
<dbReference type="InterPro" id="IPR029479">
    <property type="entry name" value="Nitroreductase"/>
</dbReference>
<accession>A0A6B3N3N6</accession>
<dbReference type="InterPro" id="IPR000415">
    <property type="entry name" value="Nitroreductase-like"/>
</dbReference>
<dbReference type="Gene3D" id="3.40.109.10">
    <property type="entry name" value="NADH Oxidase"/>
    <property type="match status" value="1"/>
</dbReference>
<comment type="caution">
    <text evidence="2">The sequence shown here is derived from an EMBL/GenBank/DDBJ whole genome shotgun (WGS) entry which is preliminary data.</text>
</comment>
<sequence>MQCTNRPYPSGGASYELEIYPVIEDCQGLERGIYHYCPLHHHLAPISCRDEQIDRLMRDATNANGDDVCPNVLLVITARFARVSWAYESMGYSLILKHVGVLYQTMYLVATAMNLAPCALGAGNPDHFVEATGTNYYEESSVGEFMLSSLAIV</sequence>
<dbReference type="EMBL" id="JAAHFQ010000127">
    <property type="protein sequence ID" value="NER27709.1"/>
    <property type="molecule type" value="Genomic_DNA"/>
</dbReference>
<dbReference type="PANTHER" id="PTHR43745:SF2">
    <property type="entry name" value="NITROREDUCTASE MJ1384-RELATED"/>
    <property type="match status" value="1"/>
</dbReference>
<reference evidence="2" key="1">
    <citation type="submission" date="2019-11" db="EMBL/GenBank/DDBJ databases">
        <title>Genomic insights into an expanded diversity of filamentous marine cyanobacteria reveals the extraordinary biosynthetic potential of Moorea and Okeania.</title>
        <authorList>
            <person name="Ferreira Leao T."/>
            <person name="Wang M."/>
            <person name="Moss N."/>
            <person name="Da Silva R."/>
            <person name="Sanders J."/>
            <person name="Nurk S."/>
            <person name="Gurevich A."/>
            <person name="Humphrey G."/>
            <person name="Reher R."/>
            <person name="Zhu Q."/>
            <person name="Belda-Ferre P."/>
            <person name="Glukhov E."/>
            <person name="Rex R."/>
            <person name="Dorrestein P.C."/>
            <person name="Knight R."/>
            <person name="Pevzner P."/>
            <person name="Gerwick W.H."/>
            <person name="Gerwick L."/>
        </authorList>
    </citation>
    <scope>NUCLEOTIDE SEQUENCE</scope>
    <source>
        <strain evidence="2">SIO1C4</strain>
    </source>
</reference>
<dbReference type="PANTHER" id="PTHR43745">
    <property type="entry name" value="NITROREDUCTASE MJ1384-RELATED"/>
    <property type="match status" value="1"/>
</dbReference>
<organism evidence="2">
    <name type="scientific">Symploca sp. SIO1C4</name>
    <dbReference type="NCBI Taxonomy" id="2607765"/>
    <lineage>
        <taxon>Bacteria</taxon>
        <taxon>Bacillati</taxon>
        <taxon>Cyanobacteriota</taxon>
        <taxon>Cyanophyceae</taxon>
        <taxon>Coleofasciculales</taxon>
        <taxon>Coleofasciculaceae</taxon>
        <taxon>Symploca</taxon>
    </lineage>
</organism>
<evidence type="ECO:0000259" key="1">
    <source>
        <dbReference type="Pfam" id="PF00881"/>
    </source>
</evidence>
<dbReference type="GO" id="GO:0016491">
    <property type="term" value="F:oxidoreductase activity"/>
    <property type="evidence" value="ECO:0007669"/>
    <property type="project" value="InterPro"/>
</dbReference>
<proteinExistence type="predicted"/>
<name>A0A6B3N3N6_9CYAN</name>
<dbReference type="InterPro" id="IPR052544">
    <property type="entry name" value="Bacteriocin_Proc_Enz"/>
</dbReference>
<dbReference type="NCBIfam" id="TIGR03605">
    <property type="entry name" value="antibiot_sagB"/>
    <property type="match status" value="1"/>
</dbReference>
<dbReference type="Pfam" id="PF00881">
    <property type="entry name" value="Nitroreductase"/>
    <property type="match status" value="1"/>
</dbReference>
<evidence type="ECO:0000313" key="2">
    <source>
        <dbReference type="EMBL" id="NER27709.1"/>
    </source>
</evidence>
<gene>
    <name evidence="2" type="ORF">F6J89_08750</name>
</gene>
<dbReference type="AlphaFoldDB" id="A0A6B3N3N6"/>
<dbReference type="SUPFAM" id="SSF55469">
    <property type="entry name" value="FMN-dependent nitroreductase-like"/>
    <property type="match status" value="1"/>
</dbReference>
<protein>
    <submittedName>
        <fullName evidence="2">SagB/ThcOx family dehydrogenase</fullName>
    </submittedName>
</protein>